<evidence type="ECO:0000259" key="1">
    <source>
        <dbReference type="Pfam" id="PF08044"/>
    </source>
</evidence>
<dbReference type="PANTHER" id="PTHR40763:SF4">
    <property type="entry name" value="DUF1707 DOMAIN-CONTAINING PROTEIN"/>
    <property type="match status" value="1"/>
</dbReference>
<proteinExistence type="predicted"/>
<dbReference type="EMBL" id="BAAATD010000005">
    <property type="protein sequence ID" value="GAA2601293.1"/>
    <property type="molecule type" value="Genomic_DNA"/>
</dbReference>
<organism evidence="2 3">
    <name type="scientific">Actinomadura fulvescens</name>
    <dbReference type="NCBI Taxonomy" id="46160"/>
    <lineage>
        <taxon>Bacteria</taxon>
        <taxon>Bacillati</taxon>
        <taxon>Actinomycetota</taxon>
        <taxon>Actinomycetes</taxon>
        <taxon>Streptosporangiales</taxon>
        <taxon>Thermomonosporaceae</taxon>
        <taxon>Actinomadura</taxon>
    </lineage>
</organism>
<dbReference type="PANTHER" id="PTHR40763">
    <property type="entry name" value="MEMBRANE PROTEIN-RELATED"/>
    <property type="match status" value="1"/>
</dbReference>
<evidence type="ECO:0000313" key="3">
    <source>
        <dbReference type="Proteomes" id="UP001501509"/>
    </source>
</evidence>
<gene>
    <name evidence="2" type="ORF">GCM10010411_38670</name>
</gene>
<dbReference type="Proteomes" id="UP001501509">
    <property type="component" value="Unassembled WGS sequence"/>
</dbReference>
<dbReference type="Pfam" id="PF08044">
    <property type="entry name" value="DUF1707"/>
    <property type="match status" value="1"/>
</dbReference>
<name>A0ABN3PV38_9ACTN</name>
<accession>A0ABN3PV38</accession>
<feature type="domain" description="DUF1707" evidence="1">
    <location>
        <begin position="7"/>
        <end position="59"/>
    </location>
</feature>
<dbReference type="RefSeq" id="WP_344542709.1">
    <property type="nucleotide sequence ID" value="NZ_BAAATD010000005.1"/>
</dbReference>
<sequence length="186" mass="20478">MGLDPALRASDRDRDDVLVRLHTAYAEGRLTEVELDERIDLVLSARTHGELDRLAADLPTWPVPADDTAPRADVGGRFQLAYKSSLRRAGRWRVPHQYTAVAYKGGCLLDLRDAELPAITILRVVAYKSTIEIIVPPGARVEISGIGLSAELHDTASPTAPVVHVRGLAYKGHITAKDHVHRHRYA</sequence>
<dbReference type="InterPro" id="IPR012551">
    <property type="entry name" value="DUF1707_SHOCT-like"/>
</dbReference>
<comment type="caution">
    <text evidence="2">The sequence shown here is derived from an EMBL/GenBank/DDBJ whole genome shotgun (WGS) entry which is preliminary data.</text>
</comment>
<protein>
    <recommendedName>
        <fullName evidence="1">DUF1707 domain-containing protein</fullName>
    </recommendedName>
</protein>
<evidence type="ECO:0000313" key="2">
    <source>
        <dbReference type="EMBL" id="GAA2601293.1"/>
    </source>
</evidence>
<keyword evidence="3" id="KW-1185">Reference proteome</keyword>
<reference evidence="2 3" key="1">
    <citation type="journal article" date="2019" name="Int. J. Syst. Evol. Microbiol.">
        <title>The Global Catalogue of Microorganisms (GCM) 10K type strain sequencing project: providing services to taxonomists for standard genome sequencing and annotation.</title>
        <authorList>
            <consortium name="The Broad Institute Genomics Platform"/>
            <consortium name="The Broad Institute Genome Sequencing Center for Infectious Disease"/>
            <person name="Wu L."/>
            <person name="Ma J."/>
        </authorList>
    </citation>
    <scope>NUCLEOTIDE SEQUENCE [LARGE SCALE GENOMIC DNA]</scope>
    <source>
        <strain evidence="2 3">JCM 6833</strain>
    </source>
</reference>